<evidence type="ECO:0000259" key="1">
    <source>
        <dbReference type="Pfam" id="PF04773"/>
    </source>
</evidence>
<feature type="domain" description="Protein FecR C-terminal" evidence="2">
    <location>
        <begin position="231"/>
        <end position="295"/>
    </location>
</feature>
<reference evidence="3 4" key="1">
    <citation type="submission" date="2018-07" db="EMBL/GenBank/DDBJ databases">
        <title>Genomic Encyclopedia of Type Strains, Phase IV (KMG-IV): sequencing the most valuable type-strain genomes for metagenomic binning, comparative biology and taxonomic classification.</title>
        <authorList>
            <person name="Goeker M."/>
        </authorList>
    </citation>
    <scope>NUCLEOTIDE SEQUENCE [LARGE SCALE GENOMIC DNA]</scope>
    <source>
        <strain evidence="3 4">DSM 101478</strain>
    </source>
</reference>
<dbReference type="GO" id="GO:0016989">
    <property type="term" value="F:sigma factor antagonist activity"/>
    <property type="evidence" value="ECO:0007669"/>
    <property type="project" value="TreeGrafter"/>
</dbReference>
<dbReference type="AlphaFoldDB" id="A0A370QLU4"/>
<dbReference type="Gene3D" id="2.60.120.1440">
    <property type="match status" value="1"/>
</dbReference>
<dbReference type="Proteomes" id="UP000255317">
    <property type="component" value="Unassembled WGS sequence"/>
</dbReference>
<dbReference type="PANTHER" id="PTHR30273:SF2">
    <property type="entry name" value="PROTEIN FECR"/>
    <property type="match status" value="1"/>
</dbReference>
<dbReference type="PANTHER" id="PTHR30273">
    <property type="entry name" value="PERIPLASMIC SIGNAL SENSOR AND SIGMA FACTOR ACTIVATOR FECR-RELATED"/>
    <property type="match status" value="1"/>
</dbReference>
<dbReference type="RefSeq" id="WP_115122931.1">
    <property type="nucleotide sequence ID" value="NZ_QRAO01000001.1"/>
</dbReference>
<accession>A0A370QLU4</accession>
<evidence type="ECO:0000313" key="3">
    <source>
        <dbReference type="EMBL" id="RDK89312.1"/>
    </source>
</evidence>
<dbReference type="PIRSF" id="PIRSF018266">
    <property type="entry name" value="FecR"/>
    <property type="match status" value="1"/>
</dbReference>
<organism evidence="3 4">
    <name type="scientific">Marinirhabdus gelatinilytica</name>
    <dbReference type="NCBI Taxonomy" id="1703343"/>
    <lineage>
        <taxon>Bacteria</taxon>
        <taxon>Pseudomonadati</taxon>
        <taxon>Bacteroidota</taxon>
        <taxon>Flavobacteriia</taxon>
        <taxon>Flavobacteriales</taxon>
        <taxon>Flavobacteriaceae</taxon>
    </lineage>
</organism>
<feature type="domain" description="FecR protein" evidence="1">
    <location>
        <begin position="99"/>
        <end position="188"/>
    </location>
</feature>
<dbReference type="EMBL" id="QRAO01000001">
    <property type="protein sequence ID" value="RDK89312.1"/>
    <property type="molecule type" value="Genomic_DNA"/>
</dbReference>
<dbReference type="Pfam" id="PF16344">
    <property type="entry name" value="FecR_C"/>
    <property type="match status" value="1"/>
</dbReference>
<dbReference type="OrthoDB" id="1097347at2"/>
<proteinExistence type="predicted"/>
<name>A0A370QLU4_9FLAO</name>
<keyword evidence="4" id="KW-1185">Reference proteome</keyword>
<sequence length="302" mass="33447">MDTQLLDKWLNGTHTAQDLEKLKTYPEFAAYQKIDTYAKQIETPSFNTEEGLRDLKQRLKTSQKTSPKVRTLPTLLKIAAVLLVVAASYVFINSLPTTTSTQLAETKTIVLPDASEVVLNSASEISYNDNNWEDSRELALSGEAYFKVAKGKKFTVSTSQGDVTVLGTQFNVLEDGAYFKVACFEGKVAVTHNDQSVTLTKGKSVVLKDGELQLALVFTNKPTWIDNESSYNDIAIGNVLQDLESTYNIPVETQNIDVTLRFTGSYTHNNLEAALQTITIPLGLTYTIENETITIKPKDVTE</sequence>
<gene>
    <name evidence="3" type="ORF">C8D94_1011198</name>
</gene>
<comment type="caution">
    <text evidence="3">The sequence shown here is derived from an EMBL/GenBank/DDBJ whole genome shotgun (WGS) entry which is preliminary data.</text>
</comment>
<dbReference type="InterPro" id="IPR032508">
    <property type="entry name" value="FecR_C"/>
</dbReference>
<evidence type="ECO:0000259" key="2">
    <source>
        <dbReference type="Pfam" id="PF16344"/>
    </source>
</evidence>
<dbReference type="InterPro" id="IPR012373">
    <property type="entry name" value="Ferrdict_sens_TM"/>
</dbReference>
<dbReference type="InterPro" id="IPR006860">
    <property type="entry name" value="FecR"/>
</dbReference>
<evidence type="ECO:0000313" key="4">
    <source>
        <dbReference type="Proteomes" id="UP000255317"/>
    </source>
</evidence>
<dbReference type="Gene3D" id="3.55.50.30">
    <property type="match status" value="1"/>
</dbReference>
<protein>
    <submittedName>
        <fullName evidence="3">FecR family protein</fullName>
    </submittedName>
</protein>
<dbReference type="Pfam" id="PF04773">
    <property type="entry name" value="FecR"/>
    <property type="match status" value="1"/>
</dbReference>